<dbReference type="SFLD" id="SFLDG01018">
    <property type="entry name" value="Squalene/Phytoene_Synthase_Lik"/>
    <property type="match status" value="1"/>
</dbReference>
<keyword evidence="2 4" id="KW-0808">Transferase</keyword>
<organism evidence="4 5">
    <name type="scientific">Saccharopolyspora phatthalungensis</name>
    <dbReference type="NCBI Taxonomy" id="664693"/>
    <lineage>
        <taxon>Bacteria</taxon>
        <taxon>Bacillati</taxon>
        <taxon>Actinomycetota</taxon>
        <taxon>Actinomycetes</taxon>
        <taxon>Pseudonocardiales</taxon>
        <taxon>Pseudonocardiaceae</taxon>
        <taxon>Saccharopolyspora</taxon>
    </lineage>
</organism>
<dbReference type="InterPro" id="IPR033904">
    <property type="entry name" value="Trans_IPPS_HH"/>
</dbReference>
<evidence type="ECO:0000313" key="4">
    <source>
        <dbReference type="EMBL" id="MBB5158832.1"/>
    </source>
</evidence>
<dbReference type="InterPro" id="IPR002060">
    <property type="entry name" value="Squ/phyt_synthse"/>
</dbReference>
<feature type="compositionally biased region" description="Low complexity" evidence="3">
    <location>
        <begin position="324"/>
        <end position="334"/>
    </location>
</feature>
<keyword evidence="5" id="KW-1185">Reference proteome</keyword>
<reference evidence="4 5" key="1">
    <citation type="submission" date="2020-08" db="EMBL/GenBank/DDBJ databases">
        <title>Sequencing the genomes of 1000 actinobacteria strains.</title>
        <authorList>
            <person name="Klenk H.-P."/>
        </authorList>
    </citation>
    <scope>NUCLEOTIDE SEQUENCE [LARGE SCALE GENOMIC DNA]</scope>
    <source>
        <strain evidence="4 5">DSM 45584</strain>
    </source>
</reference>
<dbReference type="InterPro" id="IPR008949">
    <property type="entry name" value="Isoprenoid_synthase_dom_sf"/>
</dbReference>
<dbReference type="SFLD" id="SFLDS00005">
    <property type="entry name" value="Isoprenoid_Synthase_Type_I"/>
    <property type="match status" value="1"/>
</dbReference>
<feature type="region of interest" description="Disordered" evidence="3">
    <location>
        <begin position="312"/>
        <end position="349"/>
    </location>
</feature>
<evidence type="ECO:0000256" key="1">
    <source>
        <dbReference type="ARBA" id="ARBA00004684"/>
    </source>
</evidence>
<comment type="pathway">
    <text evidence="1">Carotenoid biosynthesis; phytoene biosynthesis.</text>
</comment>
<evidence type="ECO:0000256" key="3">
    <source>
        <dbReference type="SAM" id="MobiDB-lite"/>
    </source>
</evidence>
<feature type="compositionally biased region" description="Basic and acidic residues" evidence="3">
    <location>
        <begin position="339"/>
        <end position="349"/>
    </location>
</feature>
<dbReference type="InterPro" id="IPR019845">
    <property type="entry name" value="Squalene/phytoene_synthase_CS"/>
</dbReference>
<dbReference type="Pfam" id="PF00494">
    <property type="entry name" value="SQS_PSY"/>
    <property type="match status" value="1"/>
</dbReference>
<dbReference type="GO" id="GO:0004311">
    <property type="term" value="F:geranylgeranyl diphosphate synthase activity"/>
    <property type="evidence" value="ECO:0007669"/>
    <property type="project" value="InterPro"/>
</dbReference>
<dbReference type="SUPFAM" id="SSF48576">
    <property type="entry name" value="Terpenoid synthases"/>
    <property type="match status" value="1"/>
</dbReference>
<protein>
    <submittedName>
        <fullName evidence="4">Phytoene synthase</fullName>
        <ecNumber evidence="4">2.5.1.32</ecNumber>
    </submittedName>
</protein>
<dbReference type="Gene3D" id="1.10.600.10">
    <property type="entry name" value="Farnesyl Diphosphate Synthase"/>
    <property type="match status" value="1"/>
</dbReference>
<dbReference type="SFLD" id="SFLDG01212">
    <property type="entry name" value="Phytoene_synthase_like"/>
    <property type="match status" value="1"/>
</dbReference>
<accession>A0A840Q8H7</accession>
<dbReference type="GO" id="GO:0051996">
    <property type="term" value="F:squalene synthase [NAD(P)H] activity"/>
    <property type="evidence" value="ECO:0007669"/>
    <property type="project" value="InterPro"/>
</dbReference>
<gene>
    <name evidence="4" type="ORF">BJ970_006431</name>
</gene>
<sequence>MSGAELDAAGITDPELRLAYACCRELNALHGRTYFLATRLLSRAQRPAVHALYGFARWADDIVDVARPGECDADRAARLDAVARELFAGLDRGGSTVPVLAAVIDTAFRYGLDRGLFQDFLRSMRMDLEVTHYPDRAALDRYVRGSAEVIGLEVLPVLRTVGAVEMAAPHAAALGKAFQLTNFLRDVAEDLDRGRIYLPADELAAHGVDRDLLQWCRRRGCTDLRVREALAEQHATTRRIYRFARAGIPLLDPISRPCVETAAVLYQEILDRIEAADFAVFTRRAVVGRWRRFRVAGVGLGRAAWARRVDRVDGPTGAHRPRTRPATVRTANPPQHGIAHRDSSRGGGR</sequence>
<name>A0A840Q8H7_9PSEU</name>
<evidence type="ECO:0000256" key="2">
    <source>
        <dbReference type="ARBA" id="ARBA00022679"/>
    </source>
</evidence>
<dbReference type="InterPro" id="IPR044843">
    <property type="entry name" value="Trans_IPPS_bact-type"/>
</dbReference>
<dbReference type="CDD" id="cd00683">
    <property type="entry name" value="Trans_IPPS_HH"/>
    <property type="match status" value="1"/>
</dbReference>
<evidence type="ECO:0000313" key="5">
    <source>
        <dbReference type="Proteomes" id="UP000584374"/>
    </source>
</evidence>
<dbReference type="PROSITE" id="PS01045">
    <property type="entry name" value="SQUALEN_PHYTOEN_SYN_2"/>
    <property type="match status" value="1"/>
</dbReference>
<dbReference type="AlphaFoldDB" id="A0A840Q8H7"/>
<proteinExistence type="predicted"/>
<dbReference type="GO" id="GO:0016117">
    <property type="term" value="P:carotenoid biosynthetic process"/>
    <property type="evidence" value="ECO:0007669"/>
    <property type="project" value="UniProtKB-ARBA"/>
</dbReference>
<dbReference type="PANTHER" id="PTHR31480">
    <property type="entry name" value="BIFUNCTIONAL LYCOPENE CYCLASE/PHYTOENE SYNTHASE"/>
    <property type="match status" value="1"/>
</dbReference>
<dbReference type="Proteomes" id="UP000584374">
    <property type="component" value="Unassembled WGS sequence"/>
</dbReference>
<dbReference type="RefSeq" id="WP_184730843.1">
    <property type="nucleotide sequence ID" value="NZ_JACHIW010000002.1"/>
</dbReference>
<dbReference type="EC" id="2.5.1.32" evidence="4"/>
<comment type="caution">
    <text evidence="4">The sequence shown here is derived from an EMBL/GenBank/DDBJ whole genome shotgun (WGS) entry which is preliminary data.</text>
</comment>
<dbReference type="EMBL" id="JACHIW010000002">
    <property type="protein sequence ID" value="MBB5158832.1"/>
    <property type="molecule type" value="Genomic_DNA"/>
</dbReference>
<dbReference type="UniPathway" id="UPA00799"/>